<dbReference type="InterPro" id="IPR012340">
    <property type="entry name" value="NA-bd_OB-fold"/>
</dbReference>
<dbReference type="InterPro" id="IPR047112">
    <property type="entry name" value="RecG/Mfd"/>
</dbReference>
<name>B3R077_PHYMT</name>
<dbReference type="AlphaFoldDB" id="B3R077"/>
<dbReference type="STRING" id="37692.ATP_00054"/>
<keyword evidence="3" id="KW-0378">Hydrolase</keyword>
<dbReference type="eggNOG" id="COG1200">
    <property type="taxonomic scope" value="Bacteria"/>
</dbReference>
<dbReference type="Pfam" id="PF00271">
    <property type="entry name" value="Helicase_C"/>
    <property type="match status" value="1"/>
</dbReference>
<organism evidence="11">
    <name type="scientific">Phytoplasma mali (strain AT)</name>
    <dbReference type="NCBI Taxonomy" id="482235"/>
    <lineage>
        <taxon>Bacteria</taxon>
        <taxon>Bacillati</taxon>
        <taxon>Mycoplasmatota</taxon>
        <taxon>Mollicutes</taxon>
        <taxon>Acholeplasmatales</taxon>
        <taxon>Acholeplasmataceae</taxon>
        <taxon>Candidatus Phytoplasma</taxon>
        <taxon>16SrX (Apple proliferation group)</taxon>
    </lineage>
</organism>
<evidence type="ECO:0000256" key="4">
    <source>
        <dbReference type="ARBA" id="ARBA00022806"/>
    </source>
</evidence>
<keyword evidence="1" id="KW-0547">Nucleotide-binding</keyword>
<dbReference type="GO" id="GO:0003677">
    <property type="term" value="F:DNA binding"/>
    <property type="evidence" value="ECO:0007669"/>
    <property type="project" value="UniProtKB-KW"/>
</dbReference>
<keyword evidence="6" id="KW-0238">DNA-binding</keyword>
<evidence type="ECO:0000256" key="2">
    <source>
        <dbReference type="ARBA" id="ARBA00022763"/>
    </source>
</evidence>
<evidence type="ECO:0000256" key="7">
    <source>
        <dbReference type="ARBA" id="ARBA00023204"/>
    </source>
</evidence>
<dbReference type="InterPro" id="IPR001650">
    <property type="entry name" value="Helicase_C-like"/>
</dbReference>
<proteinExistence type="predicted"/>
<sequence length="626" mass="73242">MINYFNKPINSSNFILNLKLTQNNIKKFIDLIKQKPKKYENYLLTEINNLEHQKDVMIYGKIASLPKLFKKKVFRIHFKIFLENNILIEVITFNNLYLLDILKINQIIIVKGKYYNDKKTIIASLISTNLEIDFRIKPIYNFKDISDKNVTKIIKYILNKYPQLIKENLPLKIIKKYNFMTRIEAFKNLHLPENNQKLKLAFKRLKYEEAFIISKKLFQIKKNLPFKDPLEYNIKLVKKIITTIPFELTLSQKKTINSIYKDFKKQHQVQRLIQGDVGSGKTIIAFLSAFGVITAYKQVLMMAPTEILAQQHYLNFNKMFPGVKSVILTSKNKKKEILKKQIKNNEIQMIIGTHILANIDFFSLGLVIIDEQHKFGLEIKQKAIFKDPTANIIYLTATPIPKTLALTYLENIEVSFVEKNEMLNKKVITQQIKKRQMLEILKKNQQNNSQTYIVVPAIKDNKKNFNIVQITDYLETANIDNLYILHGKQNKEKQETLIKNFINNKCGILLATTIIEVGIDIPNVNTIIILGANYFGLSQLHQLRGRVGRGYKQGYCFLITEKENERLKILQKEHDGFVLSNYDLKKRGPGEFLGLKQSGYFKNRFLRLPQDFKILKQTKKDIEDLY</sequence>
<evidence type="ECO:0000256" key="1">
    <source>
        <dbReference type="ARBA" id="ARBA00022741"/>
    </source>
</evidence>
<dbReference type="PROSITE" id="PS51192">
    <property type="entry name" value="HELICASE_ATP_BIND_1"/>
    <property type="match status" value="1"/>
</dbReference>
<accession>B3R077</accession>
<dbReference type="GO" id="GO:0006281">
    <property type="term" value="P:DNA repair"/>
    <property type="evidence" value="ECO:0007669"/>
    <property type="project" value="UniProtKB-KW"/>
</dbReference>
<keyword evidence="11" id="KW-1185">Reference proteome</keyword>
<feature type="domain" description="Helicase C-terminal" evidence="9">
    <location>
        <begin position="433"/>
        <end position="585"/>
    </location>
</feature>
<protein>
    <submittedName>
        <fullName evidence="10">ATP-dependent RecG-like helicase</fullName>
    </submittedName>
</protein>
<reference evidence="10 11" key="1">
    <citation type="journal article" date="2008" name="BMC Genomics">
        <title>The linear chromosome of the plant-pathogenic mycoplasma 'Candidatus Phytoplasma mali'.</title>
        <authorList>
            <person name="Kube M."/>
            <person name="Schneider B."/>
            <person name="Kuhl H."/>
            <person name="Dandekar T."/>
            <person name="Heitmann K."/>
            <person name="Migdoll A.M."/>
            <person name="Reinhardt R."/>
            <person name="Seemueller E."/>
        </authorList>
    </citation>
    <scope>NUCLEOTIDE SEQUENCE [LARGE SCALE GENOMIC DNA]</scope>
    <source>
        <strain evidence="10 11">AT</strain>
    </source>
</reference>
<dbReference type="EMBL" id="CU469464">
    <property type="protein sequence ID" value="CAP18241.1"/>
    <property type="molecule type" value="Genomic_DNA"/>
</dbReference>
<dbReference type="PROSITE" id="PS51194">
    <property type="entry name" value="HELICASE_CTER"/>
    <property type="match status" value="1"/>
</dbReference>
<keyword evidence="5" id="KW-0067">ATP-binding</keyword>
<dbReference type="PANTHER" id="PTHR47964">
    <property type="entry name" value="ATP-DEPENDENT DNA HELICASE HOMOLOG RECG, CHLOROPLASTIC"/>
    <property type="match status" value="1"/>
</dbReference>
<dbReference type="SMART" id="SM00490">
    <property type="entry name" value="HELICc"/>
    <property type="match status" value="1"/>
</dbReference>
<feature type="domain" description="Helicase ATP-binding" evidence="8">
    <location>
        <begin position="262"/>
        <end position="417"/>
    </location>
</feature>
<keyword evidence="2" id="KW-0227">DNA damage</keyword>
<dbReference type="SMART" id="SM00487">
    <property type="entry name" value="DEXDc"/>
    <property type="match status" value="1"/>
</dbReference>
<evidence type="ECO:0000256" key="5">
    <source>
        <dbReference type="ARBA" id="ARBA00022840"/>
    </source>
</evidence>
<evidence type="ECO:0000313" key="10">
    <source>
        <dbReference type="EMBL" id="CAP18241.1"/>
    </source>
</evidence>
<dbReference type="InterPro" id="IPR011545">
    <property type="entry name" value="DEAD/DEAH_box_helicase_dom"/>
</dbReference>
<dbReference type="InterPro" id="IPR027417">
    <property type="entry name" value="P-loop_NTPase"/>
</dbReference>
<evidence type="ECO:0000256" key="6">
    <source>
        <dbReference type="ARBA" id="ARBA00023125"/>
    </source>
</evidence>
<dbReference type="Proteomes" id="UP000002020">
    <property type="component" value="Chromosome"/>
</dbReference>
<dbReference type="SUPFAM" id="SSF50249">
    <property type="entry name" value="Nucleic acid-binding proteins"/>
    <property type="match status" value="1"/>
</dbReference>
<keyword evidence="7" id="KW-0234">DNA repair</keyword>
<evidence type="ECO:0000259" key="8">
    <source>
        <dbReference type="PROSITE" id="PS51192"/>
    </source>
</evidence>
<evidence type="ECO:0000256" key="3">
    <source>
        <dbReference type="ARBA" id="ARBA00022801"/>
    </source>
</evidence>
<keyword evidence="4 10" id="KW-0347">Helicase</keyword>
<dbReference type="GO" id="GO:0003678">
    <property type="term" value="F:DNA helicase activity"/>
    <property type="evidence" value="ECO:0007669"/>
    <property type="project" value="TreeGrafter"/>
</dbReference>
<dbReference type="HOGENOM" id="CLU_005122_7_1_14"/>
<dbReference type="KEGG" id="pml:ATP_00054"/>
<dbReference type="GO" id="GO:0016787">
    <property type="term" value="F:hydrolase activity"/>
    <property type="evidence" value="ECO:0007669"/>
    <property type="project" value="UniProtKB-KW"/>
</dbReference>
<evidence type="ECO:0000259" key="9">
    <source>
        <dbReference type="PROSITE" id="PS51194"/>
    </source>
</evidence>
<dbReference type="GO" id="GO:0005524">
    <property type="term" value="F:ATP binding"/>
    <property type="evidence" value="ECO:0007669"/>
    <property type="project" value="UniProtKB-KW"/>
</dbReference>
<dbReference type="InterPro" id="IPR014001">
    <property type="entry name" value="Helicase_ATP-bd"/>
</dbReference>
<dbReference type="Pfam" id="PF00270">
    <property type="entry name" value="DEAD"/>
    <property type="match status" value="1"/>
</dbReference>
<gene>
    <name evidence="10" type="primary">recG</name>
    <name evidence="10" type="ordered locus">ATP_00054</name>
</gene>
<dbReference type="PANTHER" id="PTHR47964:SF1">
    <property type="entry name" value="ATP-DEPENDENT DNA HELICASE HOMOLOG RECG, CHLOROPLASTIC"/>
    <property type="match status" value="1"/>
</dbReference>
<dbReference type="SUPFAM" id="SSF52540">
    <property type="entry name" value="P-loop containing nucleoside triphosphate hydrolases"/>
    <property type="match status" value="1"/>
</dbReference>
<dbReference type="Gene3D" id="3.40.50.300">
    <property type="entry name" value="P-loop containing nucleotide triphosphate hydrolases"/>
    <property type="match status" value="2"/>
</dbReference>
<evidence type="ECO:0000313" key="11">
    <source>
        <dbReference type="Proteomes" id="UP000002020"/>
    </source>
</evidence>